<keyword evidence="10" id="KW-1185">Reference proteome</keyword>
<dbReference type="SUPFAM" id="SSF53223">
    <property type="entry name" value="Aminoacid dehydrogenase-like, N-terminal domain"/>
    <property type="match status" value="1"/>
</dbReference>
<evidence type="ECO:0000259" key="8">
    <source>
        <dbReference type="Pfam" id="PF08501"/>
    </source>
</evidence>
<comment type="pathway">
    <text evidence="1">Metabolic intermediate biosynthesis; chorismate biosynthesis; chorismate from D-erythrose 4-phosphate and phosphoenolpyruvate: step 4/7.</text>
</comment>
<comment type="caution">
    <text evidence="9">The sequence shown here is derived from an EMBL/GenBank/DDBJ whole genome shotgun (WGS) entry which is preliminary data.</text>
</comment>
<dbReference type="Pfam" id="PF08501">
    <property type="entry name" value="Shikimate_dh_N"/>
    <property type="match status" value="1"/>
</dbReference>
<sequence length="269" mass="27864">MADITGATSILLMLADPVSHIRGTILINDALAALGLDAVIVPIHVTPTDLETFLASARRMQNVAGLGITIPHKIAACVLVDELTPVARRMGATNFVRRNADGTLTGTNTDGAGFMEGLRVNGFDATGKRALLVGTGGVGRAIAFGLAEAGLARLDVMNRDRGKAEALATEVQAAFPSCRVDLADASSLKAADLLVNGTSLGMKTSDPLPLELASLTDRTTVAEVVVQPAMTRLLSDAAARGCPIIAGAEMLKPQPAIVAEFFGLLRRDG</sequence>
<dbReference type="RefSeq" id="WP_146287593.1">
    <property type="nucleotide sequence ID" value="NZ_BMLP01000005.1"/>
</dbReference>
<dbReference type="GO" id="GO:0009073">
    <property type="term" value="P:aromatic amino acid family biosynthetic process"/>
    <property type="evidence" value="ECO:0007669"/>
    <property type="project" value="UniProtKB-KW"/>
</dbReference>
<dbReference type="EMBL" id="BMLP01000005">
    <property type="protein sequence ID" value="GGO34514.1"/>
    <property type="molecule type" value="Genomic_DNA"/>
</dbReference>
<evidence type="ECO:0000256" key="6">
    <source>
        <dbReference type="ARBA" id="ARBA00049442"/>
    </source>
</evidence>
<evidence type="ECO:0000259" key="7">
    <source>
        <dbReference type="Pfam" id="PF01488"/>
    </source>
</evidence>
<reference evidence="9 10" key="1">
    <citation type="journal article" date="2014" name="Int. J. Syst. Evol. Microbiol.">
        <title>Complete genome sequence of Corynebacterium casei LMG S-19264T (=DSM 44701T), isolated from a smear-ripened cheese.</title>
        <authorList>
            <consortium name="US DOE Joint Genome Institute (JGI-PGF)"/>
            <person name="Walter F."/>
            <person name="Albersmeier A."/>
            <person name="Kalinowski J."/>
            <person name="Ruckert C."/>
        </authorList>
    </citation>
    <scope>NUCLEOTIDE SEQUENCE [LARGE SCALE GENOMIC DNA]</scope>
    <source>
        <strain evidence="9 10">CGMCC 1.7029</strain>
    </source>
</reference>
<dbReference type="Gene3D" id="3.40.50.720">
    <property type="entry name" value="NAD(P)-binding Rossmann-like Domain"/>
    <property type="match status" value="1"/>
</dbReference>
<dbReference type="GO" id="GO:0019632">
    <property type="term" value="P:shikimate metabolic process"/>
    <property type="evidence" value="ECO:0007669"/>
    <property type="project" value="TreeGrafter"/>
</dbReference>
<organism evidence="9 10">
    <name type="scientific">Gemmobacter aquaticus</name>
    <dbReference type="NCBI Taxonomy" id="490185"/>
    <lineage>
        <taxon>Bacteria</taxon>
        <taxon>Pseudomonadati</taxon>
        <taxon>Pseudomonadota</taxon>
        <taxon>Alphaproteobacteria</taxon>
        <taxon>Rhodobacterales</taxon>
        <taxon>Paracoccaceae</taxon>
        <taxon>Gemmobacter</taxon>
    </lineage>
</organism>
<proteinExistence type="predicted"/>
<evidence type="ECO:0000313" key="9">
    <source>
        <dbReference type="EMBL" id="GGO34514.1"/>
    </source>
</evidence>
<dbReference type="EC" id="1.1.1.25" evidence="2"/>
<dbReference type="InterPro" id="IPR036291">
    <property type="entry name" value="NAD(P)-bd_dom_sf"/>
</dbReference>
<dbReference type="CDD" id="cd01065">
    <property type="entry name" value="NAD_bind_Shikimate_DH"/>
    <property type="match status" value="1"/>
</dbReference>
<gene>
    <name evidence="9" type="ORF">GCM10010991_25430</name>
</gene>
<dbReference type="Proteomes" id="UP000598196">
    <property type="component" value="Unassembled WGS sequence"/>
</dbReference>
<name>A0A917YKE8_9RHOB</name>
<feature type="domain" description="Shikimate dehydrogenase substrate binding N-terminal" evidence="8">
    <location>
        <begin position="14"/>
        <end position="96"/>
    </location>
</feature>
<dbReference type="Pfam" id="PF01488">
    <property type="entry name" value="Shikimate_DH"/>
    <property type="match status" value="1"/>
</dbReference>
<dbReference type="SUPFAM" id="SSF51735">
    <property type="entry name" value="NAD(P)-binding Rossmann-fold domains"/>
    <property type="match status" value="1"/>
</dbReference>
<keyword evidence="4" id="KW-0560">Oxidoreductase</keyword>
<evidence type="ECO:0000256" key="3">
    <source>
        <dbReference type="ARBA" id="ARBA00022857"/>
    </source>
</evidence>
<accession>A0A917YKE8</accession>
<dbReference type="PANTHER" id="PTHR21089">
    <property type="entry name" value="SHIKIMATE DEHYDROGENASE"/>
    <property type="match status" value="1"/>
</dbReference>
<dbReference type="GO" id="GO:0050661">
    <property type="term" value="F:NADP binding"/>
    <property type="evidence" value="ECO:0007669"/>
    <property type="project" value="TreeGrafter"/>
</dbReference>
<comment type="catalytic activity">
    <reaction evidence="6">
        <text>shikimate + NADP(+) = 3-dehydroshikimate + NADPH + H(+)</text>
        <dbReference type="Rhea" id="RHEA:17737"/>
        <dbReference type="ChEBI" id="CHEBI:15378"/>
        <dbReference type="ChEBI" id="CHEBI:16630"/>
        <dbReference type="ChEBI" id="CHEBI:36208"/>
        <dbReference type="ChEBI" id="CHEBI:57783"/>
        <dbReference type="ChEBI" id="CHEBI:58349"/>
        <dbReference type="EC" id="1.1.1.25"/>
    </reaction>
</comment>
<evidence type="ECO:0000256" key="2">
    <source>
        <dbReference type="ARBA" id="ARBA00012962"/>
    </source>
</evidence>
<feature type="domain" description="Quinate/shikimate 5-dehydrogenase/glutamyl-tRNA reductase" evidence="7">
    <location>
        <begin position="125"/>
        <end position="199"/>
    </location>
</feature>
<evidence type="ECO:0000256" key="4">
    <source>
        <dbReference type="ARBA" id="ARBA00023002"/>
    </source>
</evidence>
<dbReference type="PANTHER" id="PTHR21089:SF1">
    <property type="entry name" value="BIFUNCTIONAL 3-DEHYDROQUINATE DEHYDRATASE_SHIKIMATE DEHYDROGENASE, CHLOROPLASTIC"/>
    <property type="match status" value="1"/>
</dbReference>
<dbReference type="InterPro" id="IPR046346">
    <property type="entry name" value="Aminoacid_DH-like_N_sf"/>
</dbReference>
<dbReference type="GO" id="GO:0004764">
    <property type="term" value="F:shikimate 3-dehydrogenase (NADP+) activity"/>
    <property type="evidence" value="ECO:0007669"/>
    <property type="project" value="UniProtKB-EC"/>
</dbReference>
<keyword evidence="5" id="KW-0028">Amino-acid biosynthesis</keyword>
<dbReference type="OrthoDB" id="7873617at2"/>
<dbReference type="AlphaFoldDB" id="A0A917YKE8"/>
<evidence type="ECO:0000313" key="10">
    <source>
        <dbReference type="Proteomes" id="UP000598196"/>
    </source>
</evidence>
<dbReference type="GO" id="GO:0009423">
    <property type="term" value="P:chorismate biosynthetic process"/>
    <property type="evidence" value="ECO:0007669"/>
    <property type="project" value="TreeGrafter"/>
</dbReference>
<evidence type="ECO:0000256" key="1">
    <source>
        <dbReference type="ARBA" id="ARBA00004871"/>
    </source>
</evidence>
<dbReference type="Gene3D" id="3.40.50.10860">
    <property type="entry name" value="Leucine Dehydrogenase, chain A, domain 1"/>
    <property type="match status" value="1"/>
</dbReference>
<dbReference type="InterPro" id="IPR006151">
    <property type="entry name" value="Shikm_DH/Glu-tRNA_Rdtase"/>
</dbReference>
<dbReference type="InterPro" id="IPR013708">
    <property type="entry name" value="Shikimate_DH-bd_N"/>
</dbReference>
<keyword evidence="5" id="KW-0057">Aromatic amino acid biosynthesis</keyword>
<keyword evidence="3" id="KW-0521">NADP</keyword>
<dbReference type="InterPro" id="IPR022893">
    <property type="entry name" value="Shikimate_DH_fam"/>
</dbReference>
<dbReference type="GO" id="GO:0005829">
    <property type="term" value="C:cytosol"/>
    <property type="evidence" value="ECO:0007669"/>
    <property type="project" value="TreeGrafter"/>
</dbReference>
<evidence type="ECO:0000256" key="5">
    <source>
        <dbReference type="ARBA" id="ARBA00023141"/>
    </source>
</evidence>
<protein>
    <recommendedName>
        <fullName evidence="2">shikimate dehydrogenase (NADP(+))</fullName>
        <ecNumber evidence="2">1.1.1.25</ecNumber>
    </recommendedName>
</protein>